<dbReference type="Proteomes" id="UP000239576">
    <property type="component" value="Unassembled WGS sequence"/>
</dbReference>
<dbReference type="Pfam" id="PF00392">
    <property type="entry name" value="GntR"/>
    <property type="match status" value="1"/>
</dbReference>
<dbReference type="PROSITE" id="PS50949">
    <property type="entry name" value="HTH_GNTR"/>
    <property type="match status" value="1"/>
</dbReference>
<dbReference type="SMART" id="SM00345">
    <property type="entry name" value="HTH_GNTR"/>
    <property type="match status" value="1"/>
</dbReference>
<dbReference type="SUPFAM" id="SSF46785">
    <property type="entry name" value="Winged helix' DNA-binding domain"/>
    <property type="match status" value="1"/>
</dbReference>
<dbReference type="CDD" id="cd07377">
    <property type="entry name" value="WHTH_GntR"/>
    <property type="match status" value="1"/>
</dbReference>
<protein>
    <submittedName>
        <fullName evidence="5">GntR family transcriptional regulator</fullName>
    </submittedName>
</protein>
<keyword evidence="6" id="KW-1185">Reference proteome</keyword>
<dbReference type="InterPro" id="IPR008920">
    <property type="entry name" value="TF_FadR/GntR_C"/>
</dbReference>
<dbReference type="SMART" id="SM00895">
    <property type="entry name" value="FCD"/>
    <property type="match status" value="1"/>
</dbReference>
<dbReference type="Gene3D" id="1.10.10.10">
    <property type="entry name" value="Winged helix-like DNA-binding domain superfamily/Winged helix DNA-binding domain"/>
    <property type="match status" value="1"/>
</dbReference>
<dbReference type="Gene3D" id="1.20.120.530">
    <property type="entry name" value="GntR ligand-binding domain-like"/>
    <property type="match status" value="1"/>
</dbReference>
<reference evidence="5 6" key="2">
    <citation type="submission" date="2018-03" db="EMBL/GenBank/DDBJ databases">
        <title>The ancient ancestry and fast evolution of plastids.</title>
        <authorList>
            <person name="Moore K.R."/>
            <person name="Magnabosco C."/>
            <person name="Momper L."/>
            <person name="Gold D.A."/>
            <person name="Bosak T."/>
            <person name="Fournier G.P."/>
        </authorList>
    </citation>
    <scope>NUCLEOTIDE SEQUENCE [LARGE SCALE GENOMIC DNA]</scope>
    <source>
        <strain evidence="5 6">ULC18</strain>
    </source>
</reference>
<dbReference type="PANTHER" id="PTHR43537:SF5">
    <property type="entry name" value="UXU OPERON TRANSCRIPTIONAL REGULATOR"/>
    <property type="match status" value="1"/>
</dbReference>
<evidence type="ECO:0000313" key="5">
    <source>
        <dbReference type="EMBL" id="PSB28915.1"/>
    </source>
</evidence>
<proteinExistence type="predicted"/>
<keyword evidence="1" id="KW-0805">Transcription regulation</keyword>
<dbReference type="SUPFAM" id="SSF48008">
    <property type="entry name" value="GntR ligand-binding domain-like"/>
    <property type="match status" value="1"/>
</dbReference>
<evidence type="ECO:0000256" key="2">
    <source>
        <dbReference type="ARBA" id="ARBA00023125"/>
    </source>
</evidence>
<comment type="caution">
    <text evidence="5">The sequence shown here is derived from an EMBL/GenBank/DDBJ whole genome shotgun (WGS) entry which is preliminary data.</text>
</comment>
<evidence type="ECO:0000256" key="3">
    <source>
        <dbReference type="ARBA" id="ARBA00023163"/>
    </source>
</evidence>
<name>A0A2T1E897_9CYAN</name>
<dbReference type="GO" id="GO:0003700">
    <property type="term" value="F:DNA-binding transcription factor activity"/>
    <property type="evidence" value="ECO:0007669"/>
    <property type="project" value="InterPro"/>
</dbReference>
<keyword evidence="2" id="KW-0238">DNA-binding</keyword>
<evidence type="ECO:0000313" key="6">
    <source>
        <dbReference type="Proteomes" id="UP000239576"/>
    </source>
</evidence>
<evidence type="ECO:0000259" key="4">
    <source>
        <dbReference type="PROSITE" id="PS50949"/>
    </source>
</evidence>
<dbReference type="PANTHER" id="PTHR43537">
    <property type="entry name" value="TRANSCRIPTIONAL REGULATOR, GNTR FAMILY"/>
    <property type="match status" value="1"/>
</dbReference>
<dbReference type="InterPro" id="IPR011711">
    <property type="entry name" value="GntR_C"/>
</dbReference>
<dbReference type="InterPro" id="IPR036388">
    <property type="entry name" value="WH-like_DNA-bd_sf"/>
</dbReference>
<dbReference type="GO" id="GO:0003677">
    <property type="term" value="F:DNA binding"/>
    <property type="evidence" value="ECO:0007669"/>
    <property type="project" value="UniProtKB-KW"/>
</dbReference>
<keyword evidence="3" id="KW-0804">Transcription</keyword>
<organism evidence="5 6">
    <name type="scientific">Stenomitos frigidus ULC18</name>
    <dbReference type="NCBI Taxonomy" id="2107698"/>
    <lineage>
        <taxon>Bacteria</taxon>
        <taxon>Bacillati</taxon>
        <taxon>Cyanobacteriota</taxon>
        <taxon>Cyanophyceae</taxon>
        <taxon>Leptolyngbyales</taxon>
        <taxon>Leptolyngbyaceae</taxon>
        <taxon>Stenomitos</taxon>
    </lineage>
</organism>
<dbReference type="OrthoDB" id="114741at2"/>
<dbReference type="Pfam" id="PF07729">
    <property type="entry name" value="FCD"/>
    <property type="match status" value="1"/>
</dbReference>
<dbReference type="InterPro" id="IPR000524">
    <property type="entry name" value="Tscrpt_reg_HTH_GntR"/>
</dbReference>
<reference evidence="6" key="1">
    <citation type="submission" date="2018-02" db="EMBL/GenBank/DDBJ databases">
        <authorList>
            <person name="Moore K."/>
            <person name="Momper L."/>
        </authorList>
    </citation>
    <scope>NUCLEOTIDE SEQUENCE [LARGE SCALE GENOMIC DNA]</scope>
    <source>
        <strain evidence="6">ULC18</strain>
    </source>
</reference>
<dbReference type="EMBL" id="PVWK01000071">
    <property type="protein sequence ID" value="PSB28915.1"/>
    <property type="molecule type" value="Genomic_DNA"/>
</dbReference>
<evidence type="ECO:0000256" key="1">
    <source>
        <dbReference type="ARBA" id="ARBA00023015"/>
    </source>
</evidence>
<dbReference type="InterPro" id="IPR036390">
    <property type="entry name" value="WH_DNA-bd_sf"/>
</dbReference>
<feature type="domain" description="HTH gntR-type" evidence="4">
    <location>
        <begin position="67"/>
        <end position="134"/>
    </location>
</feature>
<dbReference type="AlphaFoldDB" id="A0A2T1E897"/>
<accession>A0A2T1E897</accession>
<gene>
    <name evidence="5" type="ORF">C7B82_12455</name>
</gene>
<sequence length="285" mass="31991">MYAVHECLHTVFDLVAVVLCVFCHRVLASITRLLLADLAPFSDTQGVSILALPPALTLSPRPLQRAQSLHEQTYQTLRTAILSGELASGDRLVETQLANLLQVSRTPIREAIRQLQRENLIATDENGALRVARLSVTDAAHLYDCRIALEQVSVAEACRHATTPQLEQIDLAIQQAEKAVGQEAHQLTNYQLLHMDYQFHRLLAESSDNPWLVALLDQVFDKMMLLRLRTMQHNPGVLEVRSEHRCIYAAVSDRNVAAAVQAMQEHLTASKERVIREIEQIEGKE</sequence>